<evidence type="ECO:0000313" key="3">
    <source>
        <dbReference type="Proteomes" id="UP000078162"/>
    </source>
</evidence>
<dbReference type="Proteomes" id="UP000078162">
    <property type="component" value="Chromosome"/>
</dbReference>
<dbReference type="OrthoDB" id="17141at2"/>
<evidence type="ECO:0000256" key="1">
    <source>
        <dbReference type="SAM" id="Coils"/>
    </source>
</evidence>
<name>A0A1A9HWZ2_9CHLA</name>
<sequence length="451" mass="50387">MKKHHFLNQPSILKKEALSTAIQKTIKMMETVINTPTETSSIVELETTLQAIKQRLQEHSEDLSTLNKCCSLETITNLQDGISSLQLIENNLTNKLNDLNHLVQENTQASLKQQLSPTILTEISEKFLSINGGNLKGTLNMNNNKITGLPISSDLKESDAVSVGYTNTQLQPLKDKLNEVYEKTSQHESAVSSLQFQMMPVAGGKFRGHIDMDGFRISGLGMPKNARDAVPLEYLEKYVQEKNTQESPVTPMTQIATKQNNLLYSSGINPKFESPLTLDLLTSGIIGFSWKTSTSTNGGYFPFNALRHNETQPNIESFHLTPTTLSGIYPGIYTWFLTFKALVPSTINIQDLKILMSLTYHNNNWNPNHANLNITQPNRIQLLKTGYITLGEQNYDIVEFSESPAGYTQTLIITPNCTGFSLQLKNVAESQENSTDLYIIQAAHCCSWSEF</sequence>
<protein>
    <submittedName>
        <fullName evidence="2">Uncharacterized protein</fullName>
    </submittedName>
</protein>
<dbReference type="STRING" id="1806891.Cs308_0791"/>
<dbReference type="KEGG" id="csaz:Cs308_0791"/>
<proteinExistence type="predicted"/>
<dbReference type="AlphaFoldDB" id="A0A1A9HWZ2"/>
<feature type="coiled-coil region" evidence="1">
    <location>
        <begin position="42"/>
        <end position="105"/>
    </location>
</feature>
<reference evidence="3" key="1">
    <citation type="submission" date="2016-03" db="EMBL/GenBank/DDBJ databases">
        <title>Culture-independent genomics supports pathogen discovery for uncultivable bacteria within the genus Chlamydia.</title>
        <authorList>
            <person name="Taylor-Brown A."/>
            <person name="Bachmann N.L."/>
            <person name="Borel N."/>
            <person name="Polkinghorne A."/>
        </authorList>
    </citation>
    <scope>NUCLEOTIDE SEQUENCE [LARGE SCALE GENOMIC DNA]</scope>
    <source>
        <strain evidence="3">2742-308</strain>
    </source>
</reference>
<keyword evidence="3" id="KW-1185">Reference proteome</keyword>
<dbReference type="RefSeq" id="WP_066482779.1">
    <property type="nucleotide sequence ID" value="NZ_CP014639.1"/>
</dbReference>
<evidence type="ECO:0000313" key="2">
    <source>
        <dbReference type="EMBL" id="ANH78961.1"/>
    </source>
</evidence>
<organism evidence="2 3">
    <name type="scientific">Candidatus Chlamydia sanziniae</name>
    <dbReference type="NCBI Taxonomy" id="1806891"/>
    <lineage>
        <taxon>Bacteria</taxon>
        <taxon>Pseudomonadati</taxon>
        <taxon>Chlamydiota</taxon>
        <taxon>Chlamydiia</taxon>
        <taxon>Chlamydiales</taxon>
        <taxon>Chlamydiaceae</taxon>
        <taxon>Chlamydia/Chlamydophila group</taxon>
        <taxon>Chlamydia</taxon>
    </lineage>
</organism>
<dbReference type="EMBL" id="CP014639">
    <property type="protein sequence ID" value="ANH78961.1"/>
    <property type="molecule type" value="Genomic_DNA"/>
</dbReference>
<dbReference type="PATRIC" id="fig|1806891.3.peg.784"/>
<accession>A0A1A9HWZ2</accession>
<gene>
    <name evidence="2" type="ORF">Cs308_0791</name>
</gene>
<keyword evidence="1" id="KW-0175">Coiled coil</keyword>